<dbReference type="GO" id="GO:0005778">
    <property type="term" value="C:peroxisomal membrane"/>
    <property type="evidence" value="ECO:0007669"/>
    <property type="project" value="UniProtKB-SubCell"/>
</dbReference>
<evidence type="ECO:0000313" key="7">
    <source>
        <dbReference type="Proteomes" id="UP000887013"/>
    </source>
</evidence>
<dbReference type="InterPro" id="IPR026510">
    <property type="entry name" value="PEX11C_met"/>
</dbReference>
<sequence>MSENGKMNSLIELLDSHPGRDSIIRTASYLSLYISSYARGNTSRKLKTISEELSYCRLIMRLFDDFPMLHFTLNYGLGSQEKTVLMRVLGVIKNLLDQVYYPVEHVAWAAEKRLVKANSYILYTAGAAIWGLSSYISIVRSLIMMSVLQRQTKGLKNVVLHEKIVAQQLEYLLMAFKDFADVVLAINYLPPGSLLWAGKLNRKEIGLIGTISSLLRLSASLSASLKEAPKNLPVDQKISEIETICREKFPDLPVFNENSNLSPSSSSPDHKHLLDQPKSPPTGSPSSQAFSRPSYSLVVKMGLFRCQ</sequence>
<evidence type="ECO:0000313" key="6">
    <source>
        <dbReference type="EMBL" id="GFT08874.1"/>
    </source>
</evidence>
<dbReference type="OrthoDB" id="10005898at2759"/>
<keyword evidence="2" id="KW-0576">Peroxisome</keyword>
<organism evidence="6 7">
    <name type="scientific">Nephila pilipes</name>
    <name type="common">Giant wood spider</name>
    <name type="synonym">Nephila maculata</name>
    <dbReference type="NCBI Taxonomy" id="299642"/>
    <lineage>
        <taxon>Eukaryota</taxon>
        <taxon>Metazoa</taxon>
        <taxon>Ecdysozoa</taxon>
        <taxon>Arthropoda</taxon>
        <taxon>Chelicerata</taxon>
        <taxon>Arachnida</taxon>
        <taxon>Araneae</taxon>
        <taxon>Araneomorphae</taxon>
        <taxon>Entelegynae</taxon>
        <taxon>Araneoidea</taxon>
        <taxon>Nephilidae</taxon>
        <taxon>Nephila</taxon>
    </lineage>
</organism>
<evidence type="ECO:0000256" key="3">
    <source>
        <dbReference type="ARBA" id="ARBA00046271"/>
    </source>
</evidence>
<dbReference type="AlphaFoldDB" id="A0A8X6NE98"/>
<dbReference type="Pfam" id="PF05648">
    <property type="entry name" value="PEX11"/>
    <property type="match status" value="1"/>
</dbReference>
<name>A0A8X6NE98_NEPPI</name>
<keyword evidence="5" id="KW-0812">Transmembrane</keyword>
<keyword evidence="1 5" id="KW-0472">Membrane</keyword>
<keyword evidence="7" id="KW-1185">Reference proteome</keyword>
<feature type="transmembrane region" description="Helical" evidence="5">
    <location>
        <begin position="120"/>
        <end position="143"/>
    </location>
</feature>
<keyword evidence="5" id="KW-1133">Transmembrane helix</keyword>
<evidence type="ECO:0000256" key="2">
    <source>
        <dbReference type="ARBA" id="ARBA00023140"/>
    </source>
</evidence>
<reference evidence="6" key="1">
    <citation type="submission" date="2020-08" db="EMBL/GenBank/DDBJ databases">
        <title>Multicomponent nature underlies the extraordinary mechanical properties of spider dragline silk.</title>
        <authorList>
            <person name="Kono N."/>
            <person name="Nakamura H."/>
            <person name="Mori M."/>
            <person name="Yoshida Y."/>
            <person name="Ohtoshi R."/>
            <person name="Malay A.D."/>
            <person name="Moran D.A.P."/>
            <person name="Tomita M."/>
            <person name="Numata K."/>
            <person name="Arakawa K."/>
        </authorList>
    </citation>
    <scope>NUCLEOTIDE SEQUENCE</scope>
</reference>
<comment type="caution">
    <text evidence="6">The sequence shown here is derived from an EMBL/GenBank/DDBJ whole genome shotgun (WGS) entry which is preliminary data.</text>
</comment>
<comment type="subcellular location">
    <subcellularLocation>
        <location evidence="3">Peroxisome membrane</location>
    </subcellularLocation>
</comment>
<dbReference type="EMBL" id="BMAW01008517">
    <property type="protein sequence ID" value="GFT08874.1"/>
    <property type="molecule type" value="Genomic_DNA"/>
</dbReference>
<dbReference type="PANTHER" id="PTHR20990:SF1">
    <property type="entry name" value="PEROXISOMAL MEMBRANE PROTEIN 11C"/>
    <property type="match status" value="1"/>
</dbReference>
<gene>
    <name evidence="6" type="primary">PEX11G</name>
    <name evidence="6" type="ORF">NPIL_90131</name>
</gene>
<evidence type="ECO:0000256" key="5">
    <source>
        <dbReference type="SAM" id="Phobius"/>
    </source>
</evidence>
<protein>
    <submittedName>
        <fullName evidence="6">Peroxisomal membrane protein 11C</fullName>
    </submittedName>
</protein>
<evidence type="ECO:0000256" key="4">
    <source>
        <dbReference type="SAM" id="MobiDB-lite"/>
    </source>
</evidence>
<dbReference type="Proteomes" id="UP000887013">
    <property type="component" value="Unassembled WGS sequence"/>
</dbReference>
<dbReference type="InterPro" id="IPR008733">
    <property type="entry name" value="PEX11"/>
</dbReference>
<proteinExistence type="predicted"/>
<dbReference type="PANTHER" id="PTHR20990">
    <property type="entry name" value="PEROXISOMAL BIOGENESIS FACTOR 11"/>
    <property type="match status" value="1"/>
</dbReference>
<dbReference type="GO" id="GO:0016559">
    <property type="term" value="P:peroxisome fission"/>
    <property type="evidence" value="ECO:0007669"/>
    <property type="project" value="InterPro"/>
</dbReference>
<feature type="region of interest" description="Disordered" evidence="4">
    <location>
        <begin position="260"/>
        <end position="290"/>
    </location>
</feature>
<evidence type="ECO:0000256" key="1">
    <source>
        <dbReference type="ARBA" id="ARBA00023136"/>
    </source>
</evidence>
<accession>A0A8X6NE98</accession>